<dbReference type="EMBL" id="MT141590">
    <property type="protein sequence ID" value="QJA68144.1"/>
    <property type="molecule type" value="Genomic_DNA"/>
</dbReference>
<evidence type="ECO:0000313" key="1">
    <source>
        <dbReference type="EMBL" id="QJA68144.1"/>
    </source>
</evidence>
<proteinExistence type="predicted"/>
<organism evidence="1">
    <name type="scientific">viral metagenome</name>
    <dbReference type="NCBI Taxonomy" id="1070528"/>
    <lineage>
        <taxon>unclassified sequences</taxon>
        <taxon>metagenomes</taxon>
        <taxon>organismal metagenomes</taxon>
    </lineage>
</organism>
<protein>
    <submittedName>
        <fullName evidence="1">Uncharacterized protein</fullName>
    </submittedName>
</protein>
<reference evidence="1" key="1">
    <citation type="submission" date="2020-03" db="EMBL/GenBank/DDBJ databases">
        <title>The deep terrestrial virosphere.</title>
        <authorList>
            <person name="Holmfeldt K."/>
            <person name="Nilsson E."/>
            <person name="Simone D."/>
            <person name="Lopez-Fernandez M."/>
            <person name="Wu X."/>
            <person name="de Brujin I."/>
            <person name="Lundin D."/>
            <person name="Andersson A."/>
            <person name="Bertilsson S."/>
            <person name="Dopson M."/>
        </authorList>
    </citation>
    <scope>NUCLEOTIDE SEQUENCE</scope>
    <source>
        <strain evidence="1">MM415A08076</strain>
    </source>
</reference>
<dbReference type="AlphaFoldDB" id="A0A6M3JDM2"/>
<sequence length="68" mass="7802">MGEKTQEVPITTKNIRDAIENPDLMTSGCHEHIFHIKGNMIVYSKLMFNRDKGYEVICADILKKPKPL</sequence>
<name>A0A6M3JDM2_9ZZZZ</name>
<gene>
    <name evidence="1" type="ORF">MM415A08076_0009</name>
</gene>
<accession>A0A6M3JDM2</accession>